<evidence type="ECO:0000313" key="1">
    <source>
        <dbReference type="EMBL" id="RUP42985.1"/>
    </source>
</evidence>
<dbReference type="OrthoDB" id="5600252at2759"/>
<dbReference type="Proteomes" id="UP000268093">
    <property type="component" value="Unassembled WGS sequence"/>
</dbReference>
<comment type="caution">
    <text evidence="1">The sequence shown here is derived from an EMBL/GenBank/DDBJ whole genome shotgun (WGS) entry which is preliminary data.</text>
</comment>
<proteinExistence type="predicted"/>
<evidence type="ECO:0000313" key="2">
    <source>
        <dbReference type="Proteomes" id="UP000268093"/>
    </source>
</evidence>
<protein>
    <submittedName>
        <fullName evidence="1">Uncharacterized protein</fullName>
    </submittedName>
</protein>
<organism evidence="1 2">
    <name type="scientific">Jimgerdemannia flammicorona</name>
    <dbReference type="NCBI Taxonomy" id="994334"/>
    <lineage>
        <taxon>Eukaryota</taxon>
        <taxon>Fungi</taxon>
        <taxon>Fungi incertae sedis</taxon>
        <taxon>Mucoromycota</taxon>
        <taxon>Mucoromycotina</taxon>
        <taxon>Endogonomycetes</taxon>
        <taxon>Endogonales</taxon>
        <taxon>Endogonaceae</taxon>
        <taxon>Jimgerdemannia</taxon>
    </lineage>
</organism>
<reference evidence="1 2" key="1">
    <citation type="journal article" date="2018" name="New Phytol.">
        <title>Phylogenomics of Endogonaceae and evolution of mycorrhizas within Mucoromycota.</title>
        <authorList>
            <person name="Chang Y."/>
            <person name="Desiro A."/>
            <person name="Na H."/>
            <person name="Sandor L."/>
            <person name="Lipzen A."/>
            <person name="Clum A."/>
            <person name="Barry K."/>
            <person name="Grigoriev I.V."/>
            <person name="Martin F.M."/>
            <person name="Stajich J.E."/>
            <person name="Smith M.E."/>
            <person name="Bonito G."/>
            <person name="Spatafora J.W."/>
        </authorList>
    </citation>
    <scope>NUCLEOTIDE SEQUENCE [LARGE SCALE GENOMIC DNA]</scope>
    <source>
        <strain evidence="1 2">GMNB39</strain>
    </source>
</reference>
<dbReference type="AlphaFoldDB" id="A0A433CWM6"/>
<dbReference type="EMBL" id="RBNI01011982">
    <property type="protein sequence ID" value="RUP42985.1"/>
    <property type="molecule type" value="Genomic_DNA"/>
</dbReference>
<keyword evidence="2" id="KW-1185">Reference proteome</keyword>
<accession>A0A433CWM6</accession>
<sequence>MSLNEMFILRPNDYLISEILYLPLSEFCLKIKICHLGLIHDILPSMLDPSLMPTVQNTIDSLIEMQALTSAK</sequence>
<gene>
    <name evidence="1" type="ORF">BC936DRAFT_137806</name>
</gene>
<name>A0A433CWM6_9FUNG</name>